<dbReference type="EMBL" id="BPUB01000001">
    <property type="protein sequence ID" value="GJG57832.1"/>
    <property type="molecule type" value="Genomic_DNA"/>
</dbReference>
<protein>
    <submittedName>
        <fullName evidence="3">Transposase</fullName>
    </submittedName>
</protein>
<dbReference type="SUPFAM" id="SSF53098">
    <property type="entry name" value="Ribonuclease H-like"/>
    <property type="match status" value="1"/>
</dbReference>
<dbReference type="Proteomes" id="UP000825483">
    <property type="component" value="Unassembled WGS sequence"/>
</dbReference>
<evidence type="ECO:0000313" key="3">
    <source>
        <dbReference type="EMBL" id="GJG57832.1"/>
    </source>
</evidence>
<sequence length="412" mass="47204">MTNQEDISHYMGLAKDTLLATCAKVRKNLQDLFPEIMILLLVMRKKNFTQMAKYGKHNEHTYRSAFRKGIDWCVYNTKLIRELFDTENDLLAVAIDQSYIRKAGKKTYGIGNYWSGCAQAVKHGCEITLLAIVNATQKDAMAFRAIQTPGKADGRKMSLTDFYIKQVKKYSKRMQRITHNMVGDAAFSTKHFTDSMVELGFTFVSRLRKDTAVRYLYAGKKTGKRGRPKTFDGYIDFESPDLDRMQKIDSLSGDDGEYYTIVANVKCLKRNVRLVVWYPEGLARVKSGGYRLYYSTDKDMSGEDTMAIYHARFQEEYLFRDGKQFTGLQDCQARSKKKLHFAYNAALAAINTAKVAMARDDKYKGMSLASYSMLMHNMFIYRRIIEVSGIKLDKKKNNLILKDLRALSEAAA</sequence>
<dbReference type="GO" id="GO:0003677">
    <property type="term" value="F:DNA binding"/>
    <property type="evidence" value="ECO:0007669"/>
    <property type="project" value="InterPro"/>
</dbReference>
<dbReference type="GO" id="GO:0004803">
    <property type="term" value="F:transposase activity"/>
    <property type="evidence" value="ECO:0007669"/>
    <property type="project" value="InterPro"/>
</dbReference>
<reference evidence="3" key="1">
    <citation type="journal article" date="2022" name="Int. J. Syst. Evol. Microbiol.">
        <title>Prevotella lacticifex sp. nov., isolated from the rumen of cows.</title>
        <authorList>
            <person name="Shinkai T."/>
            <person name="Ikeyama N."/>
            <person name="Kumagai M."/>
            <person name="Ohmori H."/>
            <person name="Sakamoto M."/>
            <person name="Ohkuma M."/>
            <person name="Mitsumori M."/>
        </authorList>
    </citation>
    <scope>NUCLEOTIDE SEQUENCE</scope>
    <source>
        <strain evidence="3">R5076</strain>
    </source>
</reference>
<organism evidence="3 4">
    <name type="scientific">Prevotella lacticifex</name>
    <dbReference type="NCBI Taxonomy" id="2854755"/>
    <lineage>
        <taxon>Bacteria</taxon>
        <taxon>Pseudomonadati</taxon>
        <taxon>Bacteroidota</taxon>
        <taxon>Bacteroidia</taxon>
        <taxon>Bacteroidales</taxon>
        <taxon>Prevotellaceae</taxon>
        <taxon>Prevotella</taxon>
    </lineage>
</organism>
<accession>A0A9R1CUT2</accession>
<evidence type="ECO:0000313" key="2">
    <source>
        <dbReference type="EMBL" id="GJG57350.1"/>
    </source>
</evidence>
<dbReference type="AlphaFoldDB" id="A0A9R1CUT2"/>
<dbReference type="InterPro" id="IPR002559">
    <property type="entry name" value="Transposase_11"/>
</dbReference>
<dbReference type="Pfam" id="PF01609">
    <property type="entry name" value="DDE_Tnp_1"/>
    <property type="match status" value="1"/>
</dbReference>
<keyword evidence="4" id="KW-1185">Reference proteome</keyword>
<feature type="domain" description="Transposase IS4-like" evidence="1">
    <location>
        <begin position="177"/>
        <end position="351"/>
    </location>
</feature>
<proteinExistence type="predicted"/>
<comment type="caution">
    <text evidence="3">The sequence shown here is derived from an EMBL/GenBank/DDBJ whole genome shotgun (WGS) entry which is preliminary data.</text>
</comment>
<dbReference type="GO" id="GO:0006313">
    <property type="term" value="P:DNA transposition"/>
    <property type="evidence" value="ECO:0007669"/>
    <property type="project" value="InterPro"/>
</dbReference>
<name>A0A9R1CUT2_9BACT</name>
<dbReference type="InterPro" id="IPR012337">
    <property type="entry name" value="RNaseH-like_sf"/>
</dbReference>
<evidence type="ECO:0000259" key="1">
    <source>
        <dbReference type="Pfam" id="PF01609"/>
    </source>
</evidence>
<gene>
    <name evidence="2" type="ORF">PRLR5076_02010</name>
    <name evidence="3" type="ORF">PRLR5076_06830</name>
</gene>
<evidence type="ECO:0000313" key="4">
    <source>
        <dbReference type="Proteomes" id="UP000825483"/>
    </source>
</evidence>
<dbReference type="EMBL" id="BPUB01000001">
    <property type="protein sequence ID" value="GJG57350.1"/>
    <property type="molecule type" value="Genomic_DNA"/>
</dbReference>